<gene>
    <name evidence="17" type="primary">pyk</name>
    <name evidence="17" type="ORF">WI372_07050</name>
</gene>
<evidence type="ECO:0000256" key="2">
    <source>
        <dbReference type="ARBA" id="ARBA00004997"/>
    </source>
</evidence>
<evidence type="ECO:0000256" key="9">
    <source>
        <dbReference type="ARBA" id="ARBA00022840"/>
    </source>
</evidence>
<dbReference type="InterPro" id="IPR015793">
    <property type="entry name" value="Pyrv_Knase_brl"/>
</dbReference>
<evidence type="ECO:0000256" key="11">
    <source>
        <dbReference type="ARBA" id="ARBA00023152"/>
    </source>
</evidence>
<comment type="pathway">
    <text evidence="2 14">Carbohydrate degradation; glycolysis; pyruvate from D-glyceraldehyde 3-phosphate: step 5/5.</text>
</comment>
<dbReference type="InterPro" id="IPR011037">
    <property type="entry name" value="Pyrv_Knase-like_insert_dom_sf"/>
</dbReference>
<dbReference type="GO" id="GO:0004743">
    <property type="term" value="F:pyruvate kinase activity"/>
    <property type="evidence" value="ECO:0007669"/>
    <property type="project" value="UniProtKB-EC"/>
</dbReference>
<feature type="domain" description="Pyruvate kinase barrel" evidence="15">
    <location>
        <begin position="3"/>
        <end position="317"/>
    </location>
</feature>
<keyword evidence="11 14" id="KW-0324">Glycolysis</keyword>
<dbReference type="SUPFAM" id="SSF52935">
    <property type="entry name" value="PK C-terminal domain-like"/>
    <property type="match status" value="1"/>
</dbReference>
<evidence type="ECO:0000313" key="18">
    <source>
        <dbReference type="Proteomes" id="UP001484239"/>
    </source>
</evidence>
<evidence type="ECO:0000256" key="7">
    <source>
        <dbReference type="ARBA" id="ARBA00022741"/>
    </source>
</evidence>
<evidence type="ECO:0000256" key="5">
    <source>
        <dbReference type="ARBA" id="ARBA00022679"/>
    </source>
</evidence>
<comment type="similarity">
    <text evidence="3 14">Belongs to the pyruvate kinase family.</text>
</comment>
<dbReference type="SUPFAM" id="SSF51621">
    <property type="entry name" value="Phosphoenolpyruvate/pyruvate domain"/>
    <property type="match status" value="1"/>
</dbReference>
<evidence type="ECO:0000256" key="13">
    <source>
        <dbReference type="NCBIfam" id="TIGR01064"/>
    </source>
</evidence>
<evidence type="ECO:0000256" key="1">
    <source>
        <dbReference type="ARBA" id="ARBA00001958"/>
    </source>
</evidence>
<dbReference type="Pfam" id="PF02887">
    <property type="entry name" value="PK_C"/>
    <property type="match status" value="1"/>
</dbReference>
<keyword evidence="5 14" id="KW-0808">Transferase</keyword>
<dbReference type="PROSITE" id="PS00110">
    <property type="entry name" value="PYRUVATE_KINASE"/>
    <property type="match status" value="1"/>
</dbReference>
<keyword evidence="7" id="KW-0547">Nucleotide-binding</keyword>
<evidence type="ECO:0000256" key="3">
    <source>
        <dbReference type="ARBA" id="ARBA00008663"/>
    </source>
</evidence>
<comment type="catalytic activity">
    <reaction evidence="14">
        <text>pyruvate + ATP = phosphoenolpyruvate + ADP + H(+)</text>
        <dbReference type="Rhea" id="RHEA:18157"/>
        <dbReference type="ChEBI" id="CHEBI:15361"/>
        <dbReference type="ChEBI" id="CHEBI:15378"/>
        <dbReference type="ChEBI" id="CHEBI:30616"/>
        <dbReference type="ChEBI" id="CHEBI:58702"/>
        <dbReference type="ChEBI" id="CHEBI:456216"/>
        <dbReference type="EC" id="2.7.1.40"/>
    </reaction>
</comment>
<keyword evidence="8 14" id="KW-0418">Kinase</keyword>
<dbReference type="EC" id="2.7.1.40" evidence="4 13"/>
<dbReference type="InterPro" id="IPR040442">
    <property type="entry name" value="Pyrv_kinase-like_dom_sf"/>
</dbReference>
<dbReference type="Gene3D" id="3.40.1380.20">
    <property type="entry name" value="Pyruvate kinase, C-terminal domain"/>
    <property type="match status" value="1"/>
</dbReference>
<evidence type="ECO:0000256" key="14">
    <source>
        <dbReference type="RuleBase" id="RU000504"/>
    </source>
</evidence>
<evidence type="ECO:0000256" key="12">
    <source>
        <dbReference type="ARBA" id="ARBA00023317"/>
    </source>
</evidence>
<dbReference type="PANTHER" id="PTHR11817">
    <property type="entry name" value="PYRUVATE KINASE"/>
    <property type="match status" value="1"/>
</dbReference>
<comment type="cofactor">
    <cofactor evidence="1">
        <name>K(+)</name>
        <dbReference type="ChEBI" id="CHEBI:29103"/>
    </cofactor>
</comment>
<dbReference type="SUPFAM" id="SSF50800">
    <property type="entry name" value="PK beta-barrel domain-like"/>
    <property type="match status" value="1"/>
</dbReference>
<name>A0ABU9E7K7_9BACT</name>
<keyword evidence="18" id="KW-1185">Reference proteome</keyword>
<evidence type="ECO:0000259" key="16">
    <source>
        <dbReference type="Pfam" id="PF02887"/>
    </source>
</evidence>
<comment type="caution">
    <text evidence="17">The sequence shown here is derived from an EMBL/GenBank/DDBJ whole genome shotgun (WGS) entry which is preliminary data.</text>
</comment>
<dbReference type="PRINTS" id="PR01050">
    <property type="entry name" value="PYRUVTKNASE"/>
</dbReference>
<keyword evidence="9" id="KW-0067">ATP-binding</keyword>
<organism evidence="17 18">
    <name type="scientific">Gaopeijia maritima</name>
    <dbReference type="NCBI Taxonomy" id="3119007"/>
    <lineage>
        <taxon>Bacteria</taxon>
        <taxon>Pseudomonadati</taxon>
        <taxon>Gemmatimonadota</taxon>
        <taxon>Longimicrobiia</taxon>
        <taxon>Gaopeijiales</taxon>
        <taxon>Gaopeijiaceae</taxon>
        <taxon>Gaopeijia</taxon>
    </lineage>
</organism>
<dbReference type="EMBL" id="JBBHLI010000003">
    <property type="protein sequence ID" value="MEK9500727.1"/>
    <property type="molecule type" value="Genomic_DNA"/>
</dbReference>
<dbReference type="Gene3D" id="3.20.20.60">
    <property type="entry name" value="Phosphoenolpyruvate-binding domains"/>
    <property type="match status" value="1"/>
</dbReference>
<reference evidence="17 18" key="1">
    <citation type="submission" date="2024-02" db="EMBL/GenBank/DDBJ databases">
        <title>A novel Gemmatimonadota bacterium.</title>
        <authorList>
            <person name="Du Z.-J."/>
            <person name="Ye Y.-Q."/>
        </authorList>
    </citation>
    <scope>NUCLEOTIDE SEQUENCE [LARGE SCALE GENOMIC DNA]</scope>
    <source>
        <strain evidence="17 18">DH-20</strain>
    </source>
</reference>
<dbReference type="InterPro" id="IPR015813">
    <property type="entry name" value="Pyrv/PenolPyrv_kinase-like_dom"/>
</dbReference>
<dbReference type="GO" id="GO:0016301">
    <property type="term" value="F:kinase activity"/>
    <property type="evidence" value="ECO:0007669"/>
    <property type="project" value="UniProtKB-KW"/>
</dbReference>
<dbReference type="NCBIfam" id="TIGR01064">
    <property type="entry name" value="pyruv_kin"/>
    <property type="match status" value="1"/>
</dbReference>
<evidence type="ECO:0000256" key="6">
    <source>
        <dbReference type="ARBA" id="ARBA00022723"/>
    </source>
</evidence>
<dbReference type="InterPro" id="IPR018209">
    <property type="entry name" value="Pyrv_Knase_AS"/>
</dbReference>
<keyword evidence="10 14" id="KW-0460">Magnesium</keyword>
<evidence type="ECO:0000256" key="10">
    <source>
        <dbReference type="ARBA" id="ARBA00022842"/>
    </source>
</evidence>
<dbReference type="InterPro" id="IPR015795">
    <property type="entry name" value="Pyrv_Knase_C"/>
</dbReference>
<protein>
    <recommendedName>
        <fullName evidence="4 13">Pyruvate kinase</fullName>
        <ecNumber evidence="4 13">2.7.1.40</ecNumber>
    </recommendedName>
</protein>
<dbReference type="InterPro" id="IPR036918">
    <property type="entry name" value="Pyrv_Knase_C_sf"/>
</dbReference>
<evidence type="ECO:0000259" key="15">
    <source>
        <dbReference type="Pfam" id="PF00224"/>
    </source>
</evidence>
<evidence type="ECO:0000256" key="8">
    <source>
        <dbReference type="ARBA" id="ARBA00022777"/>
    </source>
</evidence>
<evidence type="ECO:0000313" key="17">
    <source>
        <dbReference type="EMBL" id="MEK9500727.1"/>
    </source>
</evidence>
<proteinExistence type="inferred from homology"/>
<dbReference type="NCBIfam" id="NF004491">
    <property type="entry name" value="PRK05826.1"/>
    <property type="match status" value="1"/>
</dbReference>
<keyword evidence="6" id="KW-0479">Metal-binding</keyword>
<dbReference type="Gene3D" id="2.40.33.10">
    <property type="entry name" value="PK beta-barrel domain-like"/>
    <property type="match status" value="1"/>
</dbReference>
<dbReference type="InterPro" id="IPR015806">
    <property type="entry name" value="Pyrv_Knase_insert_dom_sf"/>
</dbReference>
<dbReference type="InterPro" id="IPR001697">
    <property type="entry name" value="Pyr_Knase"/>
</dbReference>
<keyword evidence="12 17" id="KW-0670">Pyruvate</keyword>
<dbReference type="RefSeq" id="WP_405279823.1">
    <property type="nucleotide sequence ID" value="NZ_CP144380.1"/>
</dbReference>
<sequence length="473" mass="50548">MLRTKIVCTIGPATSSPEVVEGLVRGGLDMARINMSHGSHEHHREAVERIRAAARKAGRPVPILVDLSGPKIRVGALAQPIELVEGERVVFAPEGQAAEGEIPTGYAGLAGDVGPGQQVLLDDGHLEIRCVETDGVRATFEVVRGGLLKSRKGINLPEVDVSVPSLTEKDLEDLEFALDIGAEYISLSFVRRASDMADLRSRVQGRALLVAKIEKAQALREIRGILAESDAVMVARGDLGVELPFERVPLAQKRIIQMANYYGRPVITATQMLESMIDSPRPTRAEASDVANAILDGTDAVMLSGETAVGSYPLQAVEALRRIAGEIEGSGVLEYGPRYVTAIDDDDPRAGASAREHAVAAATVDAARQLRAPALITITRSGFSARLVSSYRPSAPIFAVCTDPITFTQMAAVWGVRPLLATEEEVSYEALTEFGRRAVIDSGVGRVGQAIVVTAGYPFHTSGSTNTMRVEQL</sequence>
<dbReference type="Proteomes" id="UP001484239">
    <property type="component" value="Unassembled WGS sequence"/>
</dbReference>
<dbReference type="Pfam" id="PF00224">
    <property type="entry name" value="PK"/>
    <property type="match status" value="1"/>
</dbReference>
<accession>A0ABU9E7K7</accession>
<dbReference type="NCBIfam" id="NF004978">
    <property type="entry name" value="PRK06354.1"/>
    <property type="match status" value="1"/>
</dbReference>
<evidence type="ECO:0000256" key="4">
    <source>
        <dbReference type="ARBA" id="ARBA00012142"/>
    </source>
</evidence>
<feature type="domain" description="Pyruvate kinase C-terminal" evidence="16">
    <location>
        <begin position="357"/>
        <end position="470"/>
    </location>
</feature>